<dbReference type="EMBL" id="CAFABF010000026">
    <property type="protein sequence ID" value="CAB4827033.1"/>
    <property type="molecule type" value="Genomic_DNA"/>
</dbReference>
<evidence type="ECO:0000313" key="2">
    <source>
        <dbReference type="EMBL" id="CAB4827033.1"/>
    </source>
</evidence>
<dbReference type="InterPro" id="IPR051532">
    <property type="entry name" value="Ester_Hydrolysis_Enzymes"/>
</dbReference>
<proteinExistence type="predicted"/>
<sequence>MKRRIVFAGDSIIHGGPWQYWLPEHYVTNFAFPGHTTSDLESLVPNIVESLPELLIVMIGTNDFGKYRLTEDEVVTNILSVADEMRRLMPDVPIIWNSLSPRSDEFSQSIIEVNARIKPVLEDLGIIYFDTFAILKDPNRNIIETKYCEDPDTFGLHLNNAGYEQWFKVLSPLITF</sequence>
<name>A0A6J7A2E4_9ZZZZ</name>
<dbReference type="PANTHER" id="PTHR30383">
    <property type="entry name" value="THIOESTERASE 1/PROTEASE 1/LYSOPHOSPHOLIPASE L1"/>
    <property type="match status" value="1"/>
</dbReference>
<dbReference type="InterPro" id="IPR013830">
    <property type="entry name" value="SGNH_hydro"/>
</dbReference>
<feature type="domain" description="SGNH hydrolase-type esterase" evidence="1">
    <location>
        <begin position="7"/>
        <end position="164"/>
    </location>
</feature>
<protein>
    <submittedName>
        <fullName evidence="2">Unannotated protein</fullName>
    </submittedName>
</protein>
<dbReference type="Gene3D" id="3.40.50.1110">
    <property type="entry name" value="SGNH hydrolase"/>
    <property type="match status" value="1"/>
</dbReference>
<evidence type="ECO:0000259" key="1">
    <source>
        <dbReference type="Pfam" id="PF13472"/>
    </source>
</evidence>
<gene>
    <name evidence="2" type="ORF">UFOPK3167_00684</name>
</gene>
<dbReference type="SUPFAM" id="SSF52266">
    <property type="entry name" value="SGNH hydrolase"/>
    <property type="match status" value="1"/>
</dbReference>
<organism evidence="2">
    <name type="scientific">freshwater metagenome</name>
    <dbReference type="NCBI Taxonomy" id="449393"/>
    <lineage>
        <taxon>unclassified sequences</taxon>
        <taxon>metagenomes</taxon>
        <taxon>ecological metagenomes</taxon>
    </lineage>
</organism>
<dbReference type="Pfam" id="PF13472">
    <property type="entry name" value="Lipase_GDSL_2"/>
    <property type="match status" value="1"/>
</dbReference>
<accession>A0A6J7A2E4</accession>
<reference evidence="2" key="1">
    <citation type="submission" date="2020-05" db="EMBL/GenBank/DDBJ databases">
        <authorList>
            <person name="Chiriac C."/>
            <person name="Salcher M."/>
            <person name="Ghai R."/>
            <person name="Kavagutti S V."/>
        </authorList>
    </citation>
    <scope>NUCLEOTIDE SEQUENCE</scope>
</reference>
<dbReference type="InterPro" id="IPR036514">
    <property type="entry name" value="SGNH_hydro_sf"/>
</dbReference>
<dbReference type="AlphaFoldDB" id="A0A6J7A2E4"/>